<dbReference type="EMBL" id="BNCK01000008">
    <property type="protein sequence ID" value="GHG01787.1"/>
    <property type="molecule type" value="Genomic_DNA"/>
</dbReference>
<name>A0A919BNS2_9GAMM</name>
<evidence type="ECO:0008006" key="4">
    <source>
        <dbReference type="Google" id="ProtNLM"/>
    </source>
</evidence>
<reference evidence="2" key="2">
    <citation type="submission" date="2020-09" db="EMBL/GenBank/DDBJ databases">
        <authorList>
            <person name="Sun Q."/>
            <person name="Kim S."/>
        </authorList>
    </citation>
    <scope>NUCLEOTIDE SEQUENCE</scope>
    <source>
        <strain evidence="2">KCTC 42731</strain>
    </source>
</reference>
<proteinExistence type="predicted"/>
<feature type="transmembrane region" description="Helical" evidence="1">
    <location>
        <begin position="98"/>
        <end position="116"/>
    </location>
</feature>
<evidence type="ECO:0000256" key="1">
    <source>
        <dbReference type="SAM" id="Phobius"/>
    </source>
</evidence>
<protein>
    <recommendedName>
        <fullName evidence="4">DUF805 domain-containing protein</fullName>
    </recommendedName>
</protein>
<keyword evidence="1" id="KW-0472">Membrane</keyword>
<feature type="transmembrane region" description="Helical" evidence="1">
    <location>
        <begin position="197"/>
        <end position="216"/>
    </location>
</feature>
<evidence type="ECO:0000313" key="3">
    <source>
        <dbReference type="Proteomes" id="UP000623842"/>
    </source>
</evidence>
<reference evidence="2" key="1">
    <citation type="journal article" date="2014" name="Int. J. Syst. Evol. Microbiol.">
        <title>Complete genome sequence of Corynebacterium casei LMG S-19264T (=DSM 44701T), isolated from a smear-ripened cheese.</title>
        <authorList>
            <consortium name="US DOE Joint Genome Institute (JGI-PGF)"/>
            <person name="Walter F."/>
            <person name="Albersmeier A."/>
            <person name="Kalinowski J."/>
            <person name="Ruckert C."/>
        </authorList>
    </citation>
    <scope>NUCLEOTIDE SEQUENCE</scope>
    <source>
        <strain evidence="2">KCTC 42731</strain>
    </source>
</reference>
<evidence type="ECO:0000313" key="2">
    <source>
        <dbReference type="EMBL" id="GHG01787.1"/>
    </source>
</evidence>
<keyword evidence="1" id="KW-0812">Transmembrane</keyword>
<comment type="caution">
    <text evidence="2">The sequence shown here is derived from an EMBL/GenBank/DDBJ whole genome shotgun (WGS) entry which is preliminary data.</text>
</comment>
<feature type="transmembrane region" description="Helical" evidence="1">
    <location>
        <begin position="75"/>
        <end position="92"/>
    </location>
</feature>
<dbReference type="AlphaFoldDB" id="A0A919BNS2"/>
<organism evidence="2 3">
    <name type="scientific">Thalassotalea marina</name>
    <dbReference type="NCBI Taxonomy" id="1673741"/>
    <lineage>
        <taxon>Bacteria</taxon>
        <taxon>Pseudomonadati</taxon>
        <taxon>Pseudomonadota</taxon>
        <taxon>Gammaproteobacteria</taxon>
        <taxon>Alteromonadales</taxon>
        <taxon>Colwelliaceae</taxon>
        <taxon>Thalassotalea</taxon>
    </lineage>
</organism>
<dbReference type="RefSeq" id="WP_189772925.1">
    <property type="nucleotide sequence ID" value="NZ_BNCK01000008.1"/>
</dbReference>
<sequence>MENTLPLIQSLFCKQGLDNRPRFGVIISASHFLLLFFWLIFSQQPTFLAIIASVLTGVIFLSSKRRLKDAGLANYWVLLPALGFIVASIALISFDSSWLLLAFIPSLMTASYLISLPTRNNQQYTQGYAGPVDLLANATKSVHDRNKIEPSLHGSVEHLQLAEINHRANSTFQQPTNLKSVNLEQWFKDNILSIRHIKIIAPLCFSLVLILVVIRITNDSAVAPEEVDLPSKVEQVTQSQTSTGELLNIVAMPDDFELASNEFDGIKLRWQADEIASQTLWDVLTAKGDKSCASLSFNNGSQYRVINVMVTNNDTYVATFSPLDTDKIIKDLAYKNTFTVCGYDFSLKGSQAAIGKNSYFGKWL</sequence>
<keyword evidence="1" id="KW-1133">Transmembrane helix</keyword>
<accession>A0A919BNS2</accession>
<feature type="transmembrane region" description="Helical" evidence="1">
    <location>
        <begin position="47"/>
        <end position="63"/>
    </location>
</feature>
<keyword evidence="3" id="KW-1185">Reference proteome</keyword>
<gene>
    <name evidence="2" type="ORF">GCM10017161_33200</name>
</gene>
<dbReference type="Proteomes" id="UP000623842">
    <property type="component" value="Unassembled WGS sequence"/>
</dbReference>
<feature type="transmembrane region" description="Helical" evidence="1">
    <location>
        <begin position="21"/>
        <end position="41"/>
    </location>
</feature>